<accession>A0A556TVD0</accession>
<dbReference type="AlphaFoldDB" id="A0A556TVD0"/>
<organism evidence="1 2">
    <name type="scientific">Bagarius yarrelli</name>
    <name type="common">Goonch</name>
    <name type="synonym">Bagrus yarrelli</name>
    <dbReference type="NCBI Taxonomy" id="175774"/>
    <lineage>
        <taxon>Eukaryota</taxon>
        <taxon>Metazoa</taxon>
        <taxon>Chordata</taxon>
        <taxon>Craniata</taxon>
        <taxon>Vertebrata</taxon>
        <taxon>Euteleostomi</taxon>
        <taxon>Actinopterygii</taxon>
        <taxon>Neopterygii</taxon>
        <taxon>Teleostei</taxon>
        <taxon>Ostariophysi</taxon>
        <taxon>Siluriformes</taxon>
        <taxon>Sisoridae</taxon>
        <taxon>Sisorinae</taxon>
        <taxon>Bagarius</taxon>
    </lineage>
</organism>
<dbReference type="EMBL" id="VCAZ01000021">
    <property type="protein sequence ID" value="TSK82154.1"/>
    <property type="molecule type" value="Genomic_DNA"/>
</dbReference>
<name>A0A556TVD0_BAGYA</name>
<comment type="caution">
    <text evidence="1">The sequence shown here is derived from an EMBL/GenBank/DDBJ whole genome shotgun (WGS) entry which is preliminary data.</text>
</comment>
<dbReference type="Proteomes" id="UP000319801">
    <property type="component" value="Unassembled WGS sequence"/>
</dbReference>
<gene>
    <name evidence="1" type="ORF">Baya_5050</name>
</gene>
<sequence>MTKMTPSLFPSFITNSEGAIGLGLLQWDALLIRGEKSGLKLHYIAALPKSRCGGKRAIGVTTAPRWLTESIEWP</sequence>
<evidence type="ECO:0000313" key="2">
    <source>
        <dbReference type="Proteomes" id="UP000319801"/>
    </source>
</evidence>
<keyword evidence="2" id="KW-1185">Reference proteome</keyword>
<proteinExistence type="predicted"/>
<reference evidence="1 2" key="1">
    <citation type="journal article" date="2019" name="Genome Biol. Evol.">
        <title>Whole-Genome Sequencing of the Giant Devil Catfish, Bagarius yarrelli.</title>
        <authorList>
            <person name="Jiang W."/>
            <person name="Lv Y."/>
            <person name="Cheng L."/>
            <person name="Yang K."/>
            <person name="Chao B."/>
            <person name="Wang X."/>
            <person name="Li Y."/>
            <person name="Pan X."/>
            <person name="You X."/>
            <person name="Zhang Y."/>
            <person name="Yang J."/>
            <person name="Li J."/>
            <person name="Zhang X."/>
            <person name="Liu S."/>
            <person name="Sun C."/>
            <person name="Yang J."/>
            <person name="Shi Q."/>
        </authorList>
    </citation>
    <scope>NUCLEOTIDE SEQUENCE [LARGE SCALE GENOMIC DNA]</scope>
    <source>
        <strain evidence="1">JWS20170419001</strain>
        <tissue evidence="1">Muscle</tissue>
    </source>
</reference>
<protein>
    <submittedName>
        <fullName evidence="1">Uncharacterized protein</fullName>
    </submittedName>
</protein>
<evidence type="ECO:0000313" key="1">
    <source>
        <dbReference type="EMBL" id="TSK82154.1"/>
    </source>
</evidence>